<reference evidence="3" key="2">
    <citation type="submission" date="2021-01" db="EMBL/GenBank/DDBJ databases">
        <authorList>
            <person name="Kang M."/>
        </authorList>
    </citation>
    <scope>NUCLEOTIDE SEQUENCE</scope>
    <source>
        <strain evidence="3">KACC 17527</strain>
    </source>
</reference>
<dbReference type="EMBL" id="JAEPWM010000009">
    <property type="protein sequence ID" value="MBK6008393.1"/>
    <property type="molecule type" value="Genomic_DNA"/>
</dbReference>
<proteinExistence type="inferred from homology"/>
<name>A0A934TVX5_9BURK</name>
<keyword evidence="2" id="KW-0732">Signal</keyword>
<evidence type="ECO:0000313" key="3">
    <source>
        <dbReference type="EMBL" id="MBK6008393.1"/>
    </source>
</evidence>
<feature type="chain" id="PRO_5037450424" evidence="2">
    <location>
        <begin position="24"/>
        <end position="326"/>
    </location>
</feature>
<dbReference type="Gene3D" id="3.40.190.150">
    <property type="entry name" value="Bordetella uptake gene, domain 1"/>
    <property type="match status" value="1"/>
</dbReference>
<dbReference type="InterPro" id="IPR006311">
    <property type="entry name" value="TAT_signal"/>
</dbReference>
<dbReference type="Gene3D" id="3.40.190.10">
    <property type="entry name" value="Periplasmic binding protein-like II"/>
    <property type="match status" value="1"/>
</dbReference>
<gene>
    <name evidence="3" type="ORF">JJB11_19985</name>
</gene>
<comment type="caution">
    <text evidence="3">The sequence shown here is derived from an EMBL/GenBank/DDBJ whole genome shotgun (WGS) entry which is preliminary data.</text>
</comment>
<comment type="similarity">
    <text evidence="1">Belongs to the UPF0065 (bug) family.</text>
</comment>
<dbReference type="PANTHER" id="PTHR42928">
    <property type="entry name" value="TRICARBOXYLATE-BINDING PROTEIN"/>
    <property type="match status" value="1"/>
</dbReference>
<dbReference type="PIRSF" id="PIRSF017082">
    <property type="entry name" value="YflP"/>
    <property type="match status" value="1"/>
</dbReference>
<dbReference type="PROSITE" id="PS51318">
    <property type="entry name" value="TAT"/>
    <property type="match status" value="1"/>
</dbReference>
<feature type="signal peptide" evidence="2">
    <location>
        <begin position="1"/>
        <end position="23"/>
    </location>
</feature>
<dbReference type="AlphaFoldDB" id="A0A934TVX5"/>
<sequence>MPPVSSRLSRRALLASGAALALAARAQSWPTRPIRVIVPYPPGGVSDLVARAVGEKLATALGQPVIVDNKAGASGTIGMDALAKAAPDGHTLAFSAISPLTLSPFVAKVPYDAEHDFTPVASAMVSPVLLLATSACSARDFRDLLTQAREHPGAIRWATSGQASLGHLMLEQLQSGAKVRMTHIPYKGGGQQITDALSGQFEVLSVNASPALNAHIQAGKLRALAVGAPHRLDTLPGVPTLAELGYPAANLSSQFGFFAPAKLPATILERLNAEIEKALQAPDVRKRLVASENQPTGGSASDFARTVAAEAQSTAQIVRAVGIKAD</sequence>
<evidence type="ECO:0000313" key="4">
    <source>
        <dbReference type="Proteomes" id="UP000630528"/>
    </source>
</evidence>
<dbReference type="Pfam" id="PF03401">
    <property type="entry name" value="TctC"/>
    <property type="match status" value="1"/>
</dbReference>
<dbReference type="SUPFAM" id="SSF53850">
    <property type="entry name" value="Periplasmic binding protein-like II"/>
    <property type="match status" value="1"/>
</dbReference>
<reference evidence="3" key="1">
    <citation type="journal article" date="2012" name="J. Microbiol. Biotechnol.">
        <title>Ramlibacter ginsenosidimutans sp. nov., with ginsenoside-converting activity.</title>
        <authorList>
            <person name="Wang L."/>
            <person name="An D.S."/>
            <person name="Kim S.G."/>
            <person name="Jin F.X."/>
            <person name="Kim S.C."/>
            <person name="Lee S.T."/>
            <person name="Im W.T."/>
        </authorList>
    </citation>
    <scope>NUCLEOTIDE SEQUENCE</scope>
    <source>
        <strain evidence="3">KACC 17527</strain>
    </source>
</reference>
<evidence type="ECO:0000256" key="2">
    <source>
        <dbReference type="SAM" id="SignalP"/>
    </source>
</evidence>
<dbReference type="PANTHER" id="PTHR42928:SF5">
    <property type="entry name" value="BLR1237 PROTEIN"/>
    <property type="match status" value="1"/>
</dbReference>
<keyword evidence="4" id="KW-1185">Reference proteome</keyword>
<dbReference type="RefSeq" id="WP_201175579.1">
    <property type="nucleotide sequence ID" value="NZ_JAEPWM010000009.1"/>
</dbReference>
<accession>A0A934TVX5</accession>
<dbReference type="InterPro" id="IPR005064">
    <property type="entry name" value="BUG"/>
</dbReference>
<evidence type="ECO:0000256" key="1">
    <source>
        <dbReference type="ARBA" id="ARBA00006987"/>
    </source>
</evidence>
<dbReference type="CDD" id="cd07012">
    <property type="entry name" value="PBP2_Bug_TTT"/>
    <property type="match status" value="1"/>
</dbReference>
<organism evidence="3 4">
    <name type="scientific">Ramlibacter ginsenosidimutans</name>
    <dbReference type="NCBI Taxonomy" id="502333"/>
    <lineage>
        <taxon>Bacteria</taxon>
        <taxon>Pseudomonadati</taxon>
        <taxon>Pseudomonadota</taxon>
        <taxon>Betaproteobacteria</taxon>
        <taxon>Burkholderiales</taxon>
        <taxon>Comamonadaceae</taxon>
        <taxon>Ramlibacter</taxon>
    </lineage>
</organism>
<protein>
    <submittedName>
        <fullName evidence="3">Tripartite tricarboxylate transporter substrate binding protein</fullName>
    </submittedName>
</protein>
<dbReference type="Proteomes" id="UP000630528">
    <property type="component" value="Unassembled WGS sequence"/>
</dbReference>
<dbReference type="InterPro" id="IPR042100">
    <property type="entry name" value="Bug_dom1"/>
</dbReference>